<keyword evidence="1" id="KW-0677">Repeat</keyword>
<gene>
    <name evidence="4" type="ORF">OCU04_004600</name>
</gene>
<evidence type="ECO:0008006" key="6">
    <source>
        <dbReference type="Google" id="ProtNLM"/>
    </source>
</evidence>
<evidence type="ECO:0000256" key="1">
    <source>
        <dbReference type="ARBA" id="ARBA00022737"/>
    </source>
</evidence>
<comment type="caution">
    <text evidence="4">The sequence shown here is derived from an EMBL/GenBank/DDBJ whole genome shotgun (WGS) entry which is preliminary data.</text>
</comment>
<dbReference type="Pfam" id="PF12796">
    <property type="entry name" value="Ank_2"/>
    <property type="match status" value="1"/>
</dbReference>
<evidence type="ECO:0000256" key="3">
    <source>
        <dbReference type="PROSITE-ProRule" id="PRU00023"/>
    </source>
</evidence>
<dbReference type="Gene3D" id="1.25.40.20">
    <property type="entry name" value="Ankyrin repeat-containing domain"/>
    <property type="match status" value="1"/>
</dbReference>
<dbReference type="Proteomes" id="UP001152300">
    <property type="component" value="Unassembled WGS sequence"/>
</dbReference>
<name>A0A9X0AQR9_9HELO</name>
<feature type="repeat" description="ANK" evidence="3">
    <location>
        <begin position="108"/>
        <end position="140"/>
    </location>
</feature>
<dbReference type="SUPFAM" id="SSF48403">
    <property type="entry name" value="Ankyrin repeat"/>
    <property type="match status" value="1"/>
</dbReference>
<keyword evidence="2 3" id="KW-0040">ANK repeat</keyword>
<keyword evidence="5" id="KW-1185">Reference proteome</keyword>
<evidence type="ECO:0000256" key="2">
    <source>
        <dbReference type="ARBA" id="ARBA00023043"/>
    </source>
</evidence>
<proteinExistence type="predicted"/>
<reference evidence="4" key="1">
    <citation type="submission" date="2022-11" db="EMBL/GenBank/DDBJ databases">
        <title>Genome Resource of Sclerotinia nivalis Strain SnTB1, a Plant Pathogen Isolated from American Ginseng.</title>
        <authorList>
            <person name="Fan S."/>
        </authorList>
    </citation>
    <scope>NUCLEOTIDE SEQUENCE</scope>
    <source>
        <strain evidence="4">SnTB1</strain>
    </source>
</reference>
<dbReference type="PROSITE" id="PS50297">
    <property type="entry name" value="ANK_REP_REGION"/>
    <property type="match status" value="2"/>
</dbReference>
<dbReference type="SMART" id="SM00248">
    <property type="entry name" value="ANK"/>
    <property type="match status" value="2"/>
</dbReference>
<organism evidence="4 5">
    <name type="scientific">Sclerotinia nivalis</name>
    <dbReference type="NCBI Taxonomy" id="352851"/>
    <lineage>
        <taxon>Eukaryota</taxon>
        <taxon>Fungi</taxon>
        <taxon>Dikarya</taxon>
        <taxon>Ascomycota</taxon>
        <taxon>Pezizomycotina</taxon>
        <taxon>Leotiomycetes</taxon>
        <taxon>Helotiales</taxon>
        <taxon>Sclerotiniaceae</taxon>
        <taxon>Sclerotinia</taxon>
    </lineage>
</organism>
<dbReference type="AlphaFoldDB" id="A0A9X0AQR9"/>
<sequence>MQEQRMKSQQRRMEISKLLRQGTFRNPGYVPPDWLLNHPINAVRLQQSRGGLTRPPVAMGNKDIRLRIDPRYPAIGMDRRARGGLSRSGGQGGFAGGKFSLQDVEFENGNTALHLAVANSDEPMALILLENGADMEPIDPEGCKPLYIAVKSGFQSMAKQLLDYGADPDSYNSKTKYTALRQIVEATIIDFFEFGEQETFTSPIYNLIYGSGISNMMITADEAQMKNGKTKAQSKDPKFRWYHLPANNVRAPPLLRLIMFHFAK</sequence>
<evidence type="ECO:0000313" key="5">
    <source>
        <dbReference type="Proteomes" id="UP001152300"/>
    </source>
</evidence>
<accession>A0A9X0AQR9</accession>
<dbReference type="EMBL" id="JAPEIS010000004">
    <property type="protein sequence ID" value="KAJ8067236.1"/>
    <property type="molecule type" value="Genomic_DNA"/>
</dbReference>
<dbReference type="PROSITE" id="PS50088">
    <property type="entry name" value="ANK_REPEAT"/>
    <property type="match status" value="2"/>
</dbReference>
<dbReference type="InterPro" id="IPR002110">
    <property type="entry name" value="Ankyrin_rpt"/>
</dbReference>
<dbReference type="PANTHER" id="PTHR24171">
    <property type="entry name" value="ANKYRIN REPEAT DOMAIN-CONTAINING PROTEIN 39-RELATED"/>
    <property type="match status" value="1"/>
</dbReference>
<evidence type="ECO:0000313" key="4">
    <source>
        <dbReference type="EMBL" id="KAJ8067236.1"/>
    </source>
</evidence>
<protein>
    <recommendedName>
        <fullName evidence="6">Ankyrin repeat protein</fullName>
    </recommendedName>
</protein>
<feature type="repeat" description="ANK" evidence="3">
    <location>
        <begin position="141"/>
        <end position="173"/>
    </location>
</feature>
<dbReference type="OrthoDB" id="341259at2759"/>
<dbReference type="InterPro" id="IPR036770">
    <property type="entry name" value="Ankyrin_rpt-contain_sf"/>
</dbReference>